<feature type="region of interest" description="Disordered" evidence="1">
    <location>
        <begin position="94"/>
        <end position="149"/>
    </location>
</feature>
<evidence type="ECO:0000313" key="3">
    <source>
        <dbReference type="Proteomes" id="UP000736787"/>
    </source>
</evidence>
<organism evidence="2 3">
    <name type="scientific">Phytophthora cactorum</name>
    <dbReference type="NCBI Taxonomy" id="29920"/>
    <lineage>
        <taxon>Eukaryota</taxon>
        <taxon>Sar</taxon>
        <taxon>Stramenopiles</taxon>
        <taxon>Oomycota</taxon>
        <taxon>Peronosporomycetes</taxon>
        <taxon>Peronosporales</taxon>
        <taxon>Peronosporaceae</taxon>
        <taxon>Phytophthora</taxon>
    </lineage>
</organism>
<dbReference type="AlphaFoldDB" id="A0A8T1LDV5"/>
<accession>A0A8T1LDV5</accession>
<evidence type="ECO:0000313" key="2">
    <source>
        <dbReference type="EMBL" id="KAG2945190.1"/>
    </source>
</evidence>
<proteinExistence type="predicted"/>
<dbReference type="VEuPathDB" id="FungiDB:PC110_g17250"/>
<reference evidence="2" key="1">
    <citation type="submission" date="2018-10" db="EMBL/GenBank/DDBJ databases">
        <title>Effector identification in a new, highly contiguous assembly of the strawberry crown rot pathogen Phytophthora cactorum.</title>
        <authorList>
            <person name="Armitage A.D."/>
            <person name="Nellist C.F."/>
            <person name="Bates H."/>
            <person name="Vickerstaff R.J."/>
            <person name="Harrison R.J."/>
        </authorList>
    </citation>
    <scope>NUCLEOTIDE SEQUENCE</scope>
    <source>
        <strain evidence="2">4040</strain>
    </source>
</reference>
<dbReference type="EMBL" id="RCMK01000190">
    <property type="protein sequence ID" value="KAG2945190.1"/>
    <property type="molecule type" value="Genomic_DNA"/>
</dbReference>
<sequence length="538" mass="60453">MECAANPCILAKPRVGQMHSPFDNSGMTRGDRSFPTRYSSPRPTPTALPRRRPLPGGNFDANMNAMPWNDLNARIPPPMTNAAYPAPVMPYKADSKQLHSATSTSGDDSSAEDAKTSSKRLKTTKKGSEPKQAKSPRKERKPTHKLRKEQKMELLSQIKQLQDQLDSLKSQAIVSNTLHVKKHTQAPVMNTILRDAVQSRQSTLADVQGFISGYVQQQHDISPINTFIKLGMDRVQRHRELVAMKHAKLQTTHEFLLRRSRGLEPGRQYCEEERFETSRGDYCAVQFAVAHFRGATSVRAVFDAALFQIANVEMSMSEVLGNITIREDDDNGDDKNVTQLRLVTSTGSAPMAPPLETNSLQFNEFHEATTSGGPNGTATSEFGIIMADFVDEDELYPYRAHERMRKDVTAALLLTRLPKEEHRHIHREGDVRTRCSDDGELVVKVTLWSLIKLHHSDLEVSYHCLEETRHEIGRWGDELSAKEIVSRARGTLVDFSLVLEQVSFALELVLVENSLVSAYVGISLVLKFEHVRFSLERT</sequence>
<evidence type="ECO:0000256" key="1">
    <source>
        <dbReference type="SAM" id="MobiDB-lite"/>
    </source>
</evidence>
<feature type="compositionally biased region" description="Low complexity" evidence="1">
    <location>
        <begin position="35"/>
        <end position="48"/>
    </location>
</feature>
<protein>
    <submittedName>
        <fullName evidence="2">Uncharacterized protein</fullName>
    </submittedName>
</protein>
<dbReference type="Proteomes" id="UP000736787">
    <property type="component" value="Unassembled WGS sequence"/>
</dbReference>
<comment type="caution">
    <text evidence="2">The sequence shown here is derived from an EMBL/GenBank/DDBJ whole genome shotgun (WGS) entry which is preliminary data.</text>
</comment>
<gene>
    <name evidence="2" type="ORF">PC117_g8661</name>
</gene>
<name>A0A8T1LDV5_9STRA</name>
<feature type="region of interest" description="Disordered" evidence="1">
    <location>
        <begin position="15"/>
        <end position="59"/>
    </location>
</feature>
<feature type="compositionally biased region" description="Basic residues" evidence="1">
    <location>
        <begin position="134"/>
        <end position="148"/>
    </location>
</feature>